<dbReference type="EMBL" id="CP129970">
    <property type="protein sequence ID" value="WKK84701.1"/>
    <property type="molecule type" value="Genomic_DNA"/>
</dbReference>
<accession>A0AA49GDQ2</accession>
<dbReference type="EMBL" id="CP129968">
    <property type="protein sequence ID" value="WKK80288.2"/>
    <property type="molecule type" value="Genomic_DNA"/>
</dbReference>
<name>A0AA49GDQ2_9BACT</name>
<protein>
    <submittedName>
        <fullName evidence="1">Uncharacterized protein</fullName>
    </submittedName>
</protein>
<gene>
    <name evidence="1" type="ORF">QYS47_24450</name>
    <name evidence="2" type="ORF">QYS48_21645</name>
</gene>
<dbReference type="Proteomes" id="UP001244443">
    <property type="component" value="Chromosome"/>
</dbReference>
<dbReference type="KEGG" id="marp:QYS47_24450"/>
<dbReference type="Proteomes" id="UP001232019">
    <property type="component" value="Chromosome"/>
</dbReference>
<evidence type="ECO:0000313" key="3">
    <source>
        <dbReference type="Proteomes" id="UP001244443"/>
    </source>
</evidence>
<evidence type="ECO:0000313" key="1">
    <source>
        <dbReference type="EMBL" id="WKK80288.2"/>
    </source>
</evidence>
<organism evidence="1">
    <name type="scientific">Marivirga arenosa</name>
    <dbReference type="NCBI Taxonomy" id="3059076"/>
    <lineage>
        <taxon>Bacteria</taxon>
        <taxon>Pseudomonadati</taxon>
        <taxon>Bacteroidota</taxon>
        <taxon>Cytophagia</taxon>
        <taxon>Cytophagales</taxon>
        <taxon>Marivirgaceae</taxon>
        <taxon>Marivirga</taxon>
    </lineage>
</organism>
<keyword evidence="3" id="KW-1185">Reference proteome</keyword>
<dbReference type="AlphaFoldDB" id="A0AA49GDQ2"/>
<proteinExistence type="predicted"/>
<evidence type="ECO:0000313" key="2">
    <source>
        <dbReference type="EMBL" id="WKK84701.1"/>
    </source>
</evidence>
<accession>A0AA49JA46</accession>
<dbReference type="RefSeq" id="WP_302101044.1">
    <property type="nucleotide sequence ID" value="NZ_CP129968.2"/>
</dbReference>
<sequence>MKRFFSTFSLLMAVATSLVISNNYYKQKDAPYSAKNNTSIEKSIDLTEADVYQSKRNTAFVSLPH</sequence>
<reference evidence="1 3" key="1">
    <citation type="submission" date="2023-08" db="EMBL/GenBank/DDBJ databases">
        <title>Comparative genomics and taxonomic characterization of three novel marine species of genus Marivirga.</title>
        <authorList>
            <person name="Muhammad N."/>
            <person name="Kim S.-G."/>
        </authorList>
    </citation>
    <scope>NUCLEOTIDE SEQUENCE</scope>
    <source>
        <strain evidence="2 3">ABR2-2</strain>
        <strain evidence="1">BKB1-2</strain>
    </source>
</reference>